<dbReference type="InterPro" id="IPR011060">
    <property type="entry name" value="RibuloseP-bd_barrel"/>
</dbReference>
<dbReference type="Pfam" id="PF00834">
    <property type="entry name" value="Ribul_P_3_epim"/>
    <property type="match status" value="1"/>
</dbReference>
<evidence type="ECO:0000256" key="9">
    <source>
        <dbReference type="ARBA" id="ARBA00023235"/>
    </source>
</evidence>
<dbReference type="CDD" id="cd00429">
    <property type="entry name" value="RPE"/>
    <property type="match status" value="1"/>
</dbReference>
<evidence type="ECO:0000313" key="16">
    <source>
        <dbReference type="Proteomes" id="UP001056323"/>
    </source>
</evidence>
<sequence>MKHFLIAPSILSANFAKLGEDVTNVISAGADILHFDVMDNHYVPNLSVGSMVLRSLRSYGVSIPIDVHLMAKPIDRLISDFAAAGANYISFHPEATEHVARSLQLIKEYGCKAGLVFNPSTTLNYLEYVMDKIDLIVLMSVNPGFSGQLFIPMILNKIRQTRKLIDNTNYNINLAVDGGINIKNIHSIFKAGATTFIIGSAIFRSENYYEIIHNFRSVLSNQ</sequence>
<comment type="cofactor">
    <cofactor evidence="2">
        <name>Mn(2+)</name>
        <dbReference type="ChEBI" id="CHEBI:29035"/>
    </cofactor>
</comment>
<dbReference type="InterPro" id="IPR013785">
    <property type="entry name" value="Aldolase_TIM"/>
</dbReference>
<protein>
    <recommendedName>
        <fullName evidence="7 10">Ribulose-phosphate 3-epimerase</fullName>
        <ecNumber evidence="7 10">5.1.3.1</ecNumber>
    </recommendedName>
</protein>
<feature type="binding site" evidence="10 13">
    <location>
        <position position="34"/>
    </location>
    <ligand>
        <name>a divalent metal cation</name>
        <dbReference type="ChEBI" id="CHEBI:60240"/>
    </ligand>
</feature>
<dbReference type="GO" id="GO:0004750">
    <property type="term" value="F:D-ribulose-phosphate 3-epimerase activity"/>
    <property type="evidence" value="ECO:0007669"/>
    <property type="project" value="UniProtKB-UniRule"/>
</dbReference>
<comment type="cofactor">
    <cofactor evidence="4">
        <name>Zn(2+)</name>
        <dbReference type="ChEBI" id="CHEBI:29105"/>
    </cofactor>
</comment>
<dbReference type="FunFam" id="3.20.20.70:FF:000004">
    <property type="entry name" value="Ribulose-phosphate 3-epimerase"/>
    <property type="match status" value="1"/>
</dbReference>
<comment type="cofactor">
    <cofactor evidence="10 13">
        <name>a divalent metal cation</name>
        <dbReference type="ChEBI" id="CHEBI:60240"/>
    </cofactor>
    <text evidence="10 13">Binds 1 divalent metal cation per subunit.</text>
</comment>
<dbReference type="GO" id="GO:0019323">
    <property type="term" value="P:pentose catabolic process"/>
    <property type="evidence" value="ECO:0007669"/>
    <property type="project" value="UniProtKB-UniRule"/>
</dbReference>
<feature type="binding site" evidence="10 14">
    <location>
        <begin position="199"/>
        <end position="200"/>
    </location>
    <ligand>
        <name>substrate</name>
    </ligand>
</feature>
<keyword evidence="13" id="KW-0862">Zinc</keyword>
<evidence type="ECO:0000256" key="7">
    <source>
        <dbReference type="ARBA" id="ARBA00013188"/>
    </source>
</evidence>
<feature type="active site" description="Proton acceptor" evidence="10 12">
    <location>
        <position position="36"/>
    </location>
</feature>
<evidence type="ECO:0000256" key="4">
    <source>
        <dbReference type="ARBA" id="ARBA00001947"/>
    </source>
</evidence>
<evidence type="ECO:0000256" key="13">
    <source>
        <dbReference type="PIRSR" id="PIRSR001461-2"/>
    </source>
</evidence>
<dbReference type="GO" id="GO:0005737">
    <property type="term" value="C:cytoplasm"/>
    <property type="evidence" value="ECO:0007669"/>
    <property type="project" value="UniProtKB-ARBA"/>
</dbReference>
<dbReference type="Gene3D" id="3.20.20.70">
    <property type="entry name" value="Aldolase class I"/>
    <property type="match status" value="1"/>
</dbReference>
<evidence type="ECO:0000256" key="6">
    <source>
        <dbReference type="ARBA" id="ARBA00009541"/>
    </source>
</evidence>
<evidence type="ECO:0000256" key="1">
    <source>
        <dbReference type="ARBA" id="ARBA00001782"/>
    </source>
</evidence>
<dbReference type="GO" id="GO:0006098">
    <property type="term" value="P:pentose-phosphate shunt"/>
    <property type="evidence" value="ECO:0007669"/>
    <property type="project" value="UniProtKB-UniRule"/>
</dbReference>
<evidence type="ECO:0000256" key="5">
    <source>
        <dbReference type="ARBA" id="ARBA00001954"/>
    </source>
</evidence>
<feature type="binding site" evidence="10 13">
    <location>
        <position position="68"/>
    </location>
    <ligand>
        <name>a divalent metal cation</name>
        <dbReference type="ChEBI" id="CHEBI:60240"/>
    </ligand>
</feature>
<evidence type="ECO:0000256" key="8">
    <source>
        <dbReference type="ARBA" id="ARBA00022723"/>
    </source>
</evidence>
<organism evidence="15 16">
    <name type="scientific">Candidatus Blochmanniella camponoti</name>
    <dbReference type="NCBI Taxonomy" id="108080"/>
    <lineage>
        <taxon>Bacteria</taxon>
        <taxon>Pseudomonadati</taxon>
        <taxon>Pseudomonadota</taxon>
        <taxon>Gammaproteobacteria</taxon>
        <taxon>Enterobacterales</taxon>
        <taxon>Enterobacteriaceae</taxon>
        <taxon>ant endosymbionts</taxon>
        <taxon>Candidatus Blochmanniella</taxon>
    </lineage>
</organism>
<evidence type="ECO:0000256" key="14">
    <source>
        <dbReference type="PIRSR" id="PIRSR001461-3"/>
    </source>
</evidence>
<keyword evidence="8 10" id="KW-0479">Metal-binding</keyword>
<feature type="binding site" evidence="14">
    <location>
        <position position="179"/>
    </location>
    <ligand>
        <name>substrate</name>
    </ligand>
</feature>
<keyword evidence="10 11" id="KW-0119">Carbohydrate metabolism</keyword>
<evidence type="ECO:0000256" key="3">
    <source>
        <dbReference type="ARBA" id="ARBA00001941"/>
    </source>
</evidence>
<feature type="binding site" evidence="10 14">
    <location>
        <position position="9"/>
    </location>
    <ligand>
        <name>substrate</name>
    </ligand>
</feature>
<dbReference type="RefSeq" id="WP_250250174.1">
    <property type="nucleotide sequence ID" value="NZ_CP097751.1"/>
</dbReference>
<accession>A0AAE9I9K7</accession>
<feature type="active site" description="Proton donor" evidence="10 12">
    <location>
        <position position="177"/>
    </location>
</feature>
<dbReference type="KEGG" id="bhb:M9394_01235"/>
<dbReference type="PANTHER" id="PTHR11749">
    <property type="entry name" value="RIBULOSE-5-PHOSPHATE-3-EPIMERASE"/>
    <property type="match status" value="1"/>
</dbReference>
<evidence type="ECO:0000256" key="12">
    <source>
        <dbReference type="PIRSR" id="PIRSR001461-1"/>
    </source>
</evidence>
<comment type="function">
    <text evidence="10">Catalyzes the reversible epimerization of D-ribulose 5-phosphate to D-xylulose 5-phosphate.</text>
</comment>
<dbReference type="NCBIfam" id="TIGR01163">
    <property type="entry name" value="rpe"/>
    <property type="match status" value="1"/>
</dbReference>
<feature type="binding site" evidence="10 13">
    <location>
        <position position="36"/>
    </location>
    <ligand>
        <name>a divalent metal cation</name>
        <dbReference type="ChEBI" id="CHEBI:60240"/>
    </ligand>
</feature>
<evidence type="ECO:0000313" key="15">
    <source>
        <dbReference type="EMBL" id="URJ27751.1"/>
    </source>
</evidence>
<feature type="binding site" evidence="10 13">
    <location>
        <position position="177"/>
    </location>
    <ligand>
        <name>a divalent metal cation</name>
        <dbReference type="ChEBI" id="CHEBI:60240"/>
    </ligand>
</feature>
<keyword evidence="13" id="KW-0464">Manganese</keyword>
<dbReference type="PROSITE" id="PS01086">
    <property type="entry name" value="RIBUL_P_3_EPIMER_2"/>
    <property type="match status" value="1"/>
</dbReference>
<feature type="binding site" evidence="10">
    <location>
        <begin position="177"/>
        <end position="179"/>
    </location>
    <ligand>
        <name>substrate</name>
    </ligand>
</feature>
<dbReference type="HAMAP" id="MF_02227">
    <property type="entry name" value="RPE"/>
    <property type="match status" value="1"/>
</dbReference>
<feature type="binding site" evidence="10 14">
    <location>
        <position position="68"/>
    </location>
    <ligand>
        <name>substrate</name>
    </ligand>
</feature>
<evidence type="ECO:0000256" key="11">
    <source>
        <dbReference type="PIRNR" id="PIRNR001461"/>
    </source>
</evidence>
<comment type="catalytic activity">
    <reaction evidence="1 10 11">
        <text>D-ribulose 5-phosphate = D-xylulose 5-phosphate</text>
        <dbReference type="Rhea" id="RHEA:13677"/>
        <dbReference type="ChEBI" id="CHEBI:57737"/>
        <dbReference type="ChEBI" id="CHEBI:58121"/>
        <dbReference type="EC" id="5.1.3.1"/>
    </reaction>
</comment>
<comment type="cofactor">
    <cofactor evidence="3">
        <name>Co(2+)</name>
        <dbReference type="ChEBI" id="CHEBI:48828"/>
    </cofactor>
</comment>
<dbReference type="GO" id="GO:0046872">
    <property type="term" value="F:metal ion binding"/>
    <property type="evidence" value="ECO:0007669"/>
    <property type="project" value="UniProtKB-UniRule"/>
</dbReference>
<gene>
    <name evidence="10 15" type="primary">rpe</name>
    <name evidence="15" type="ORF">M9394_01235</name>
</gene>
<keyword evidence="13" id="KW-0170">Cobalt</keyword>
<dbReference type="EMBL" id="CP097751">
    <property type="protein sequence ID" value="URJ27751.1"/>
    <property type="molecule type" value="Genomic_DNA"/>
</dbReference>
<dbReference type="AlphaFoldDB" id="A0AAE9I9K7"/>
<keyword evidence="9 10" id="KW-0413">Isomerase</keyword>
<evidence type="ECO:0000256" key="10">
    <source>
        <dbReference type="HAMAP-Rule" id="MF_02227"/>
    </source>
</evidence>
<dbReference type="Proteomes" id="UP001056323">
    <property type="component" value="Chromosome"/>
</dbReference>
<name>A0AAE9I9K7_9ENTR</name>
<reference evidence="15" key="1">
    <citation type="submission" date="2022-05" db="EMBL/GenBank/DDBJ databases">
        <title>Impact of host demography and evolutionary history on endosymbiont molecular evolution: a test in carpenter ants (Genus Camponotus) and their Blochmannia endosymbionts.</title>
        <authorList>
            <person name="Manthey J.D."/>
            <person name="Giron J.C."/>
            <person name="Hruska J.P."/>
        </authorList>
    </citation>
    <scope>NUCLEOTIDE SEQUENCE</scope>
    <source>
        <strain evidence="15">C-049</strain>
    </source>
</reference>
<dbReference type="PROSITE" id="PS01085">
    <property type="entry name" value="RIBUL_P_3_EPIMER_1"/>
    <property type="match status" value="1"/>
</dbReference>
<dbReference type="InterPro" id="IPR000056">
    <property type="entry name" value="Ribul_P_3_epim-like"/>
</dbReference>
<evidence type="ECO:0000256" key="2">
    <source>
        <dbReference type="ARBA" id="ARBA00001936"/>
    </source>
</evidence>
<comment type="pathway">
    <text evidence="10">Carbohydrate degradation.</text>
</comment>
<proteinExistence type="inferred from homology"/>
<dbReference type="PIRSF" id="PIRSF001461">
    <property type="entry name" value="RPE"/>
    <property type="match status" value="1"/>
</dbReference>
<dbReference type="SUPFAM" id="SSF51366">
    <property type="entry name" value="Ribulose-phoshate binding barrel"/>
    <property type="match status" value="1"/>
</dbReference>
<feature type="binding site" evidence="10 14">
    <location>
        <begin position="144"/>
        <end position="147"/>
    </location>
    <ligand>
        <name>substrate</name>
    </ligand>
</feature>
<comment type="cofactor">
    <cofactor evidence="5">
        <name>Fe(2+)</name>
        <dbReference type="ChEBI" id="CHEBI:29033"/>
    </cofactor>
</comment>
<dbReference type="InterPro" id="IPR026019">
    <property type="entry name" value="Ribul_P_3_epim"/>
</dbReference>
<comment type="similarity">
    <text evidence="6 10 11">Belongs to the ribulose-phosphate 3-epimerase family.</text>
</comment>
<dbReference type="EC" id="5.1.3.1" evidence="7 10"/>
<dbReference type="NCBIfam" id="NF004076">
    <property type="entry name" value="PRK05581.1-4"/>
    <property type="match status" value="1"/>
</dbReference>